<dbReference type="PROSITE" id="PS00683">
    <property type="entry name" value="RHODANESE_2"/>
    <property type="match status" value="1"/>
</dbReference>
<sequence>MKLFKTIFLTLLFLTQLVSSNLKNDEKISAIVTIDWLKTNLNNPNLVLVDLREKDEYLKGHLKNAVNIPGLKSLFDEKFLMPKLDFLKELLSNAGINSNSLVVAYDNGDFIWAARFYWILQTLGHDNVALLKVAYGSLLKENFKITNDEYKPVRKEFIPRVDNKKIQTKLSTLLAIGKKTIIDGRKESHYEGKESLAKRFGHIPTALNYQCTQNYQVSKDGNSMKDLSKLEEIYKDIPKDKEIILYCDGGAEAALNYIVLQELGYKVSVYDGSWLEWGNDTEVPIVNPSK</sequence>
<comment type="caution">
    <text evidence="4">The sequence shown here is derived from an EMBL/GenBank/DDBJ whole genome shotgun (WGS) entry which is preliminary data.</text>
</comment>
<dbReference type="Proteomes" id="UP000290172">
    <property type="component" value="Unassembled WGS sequence"/>
</dbReference>
<organism evidence="4 5">
    <name type="scientific">Halarcobacter ebronensis</name>
    <dbReference type="NCBI Taxonomy" id="1462615"/>
    <lineage>
        <taxon>Bacteria</taxon>
        <taxon>Pseudomonadati</taxon>
        <taxon>Campylobacterota</taxon>
        <taxon>Epsilonproteobacteria</taxon>
        <taxon>Campylobacterales</taxon>
        <taxon>Arcobacteraceae</taxon>
        <taxon>Halarcobacter</taxon>
    </lineage>
</organism>
<dbReference type="InterPro" id="IPR051126">
    <property type="entry name" value="Thiosulfate_sulfurtransferase"/>
</dbReference>
<dbReference type="SUPFAM" id="SSF52821">
    <property type="entry name" value="Rhodanese/Cell cycle control phosphatase"/>
    <property type="match status" value="2"/>
</dbReference>
<feature type="domain" description="Rhodanese" evidence="3">
    <location>
        <begin position="175"/>
        <end position="286"/>
    </location>
</feature>
<dbReference type="EMBL" id="PDKJ01000005">
    <property type="protein sequence ID" value="RXJ68457.1"/>
    <property type="molecule type" value="Genomic_DNA"/>
</dbReference>
<accession>A0A4Q0YDD2</accession>
<dbReference type="PANTHER" id="PTHR43855:SF1">
    <property type="entry name" value="THIOSULFATE SULFURTRANSFERASE"/>
    <property type="match status" value="1"/>
</dbReference>
<dbReference type="SMART" id="SM00450">
    <property type="entry name" value="RHOD"/>
    <property type="match status" value="2"/>
</dbReference>
<feature type="domain" description="Rhodanese" evidence="3">
    <location>
        <begin position="42"/>
        <end position="147"/>
    </location>
</feature>
<dbReference type="Gene3D" id="3.40.250.10">
    <property type="entry name" value="Rhodanese-like domain"/>
    <property type="match status" value="2"/>
</dbReference>
<dbReference type="InterPro" id="IPR001307">
    <property type="entry name" value="Thiosulphate_STrfase_CS"/>
</dbReference>
<evidence type="ECO:0000256" key="1">
    <source>
        <dbReference type="ARBA" id="ARBA00022737"/>
    </source>
</evidence>
<evidence type="ECO:0000313" key="4">
    <source>
        <dbReference type="EMBL" id="RXJ68457.1"/>
    </source>
</evidence>
<dbReference type="PROSITE" id="PS50206">
    <property type="entry name" value="RHODANESE_3"/>
    <property type="match status" value="2"/>
</dbReference>
<evidence type="ECO:0000256" key="2">
    <source>
        <dbReference type="RuleBase" id="RU000507"/>
    </source>
</evidence>
<dbReference type="Pfam" id="PF00581">
    <property type="entry name" value="Rhodanese"/>
    <property type="match status" value="2"/>
</dbReference>
<dbReference type="AlphaFoldDB" id="A0A4Q0YDD2"/>
<reference evidence="4 5" key="1">
    <citation type="submission" date="2017-10" db="EMBL/GenBank/DDBJ databases">
        <title>Genomics of the genus Arcobacter.</title>
        <authorList>
            <person name="Perez-Cataluna A."/>
            <person name="Figueras M.J."/>
        </authorList>
    </citation>
    <scope>NUCLEOTIDE SEQUENCE [LARGE SCALE GENOMIC DNA]</scope>
    <source>
        <strain evidence="4 5">CECT 8993</strain>
    </source>
</reference>
<dbReference type="GO" id="GO:0004792">
    <property type="term" value="F:thiosulfate-cyanide sulfurtransferase activity"/>
    <property type="evidence" value="ECO:0007669"/>
    <property type="project" value="InterPro"/>
</dbReference>
<proteinExistence type="predicted"/>
<dbReference type="InterPro" id="IPR001763">
    <property type="entry name" value="Rhodanese-like_dom"/>
</dbReference>
<dbReference type="InterPro" id="IPR036873">
    <property type="entry name" value="Rhodanese-like_dom_sf"/>
</dbReference>
<evidence type="ECO:0000313" key="5">
    <source>
        <dbReference type="Proteomes" id="UP000290172"/>
    </source>
</evidence>
<dbReference type="RefSeq" id="WP_128980269.1">
    <property type="nucleotide sequence ID" value="NZ_PDKJ01000005.1"/>
</dbReference>
<name>A0A4Q0YDD2_9BACT</name>
<keyword evidence="1" id="KW-0677">Repeat</keyword>
<dbReference type="CDD" id="cd01448">
    <property type="entry name" value="TST_Repeat_1"/>
    <property type="match status" value="1"/>
</dbReference>
<dbReference type="PANTHER" id="PTHR43855">
    <property type="entry name" value="THIOSULFATE SULFURTRANSFERASE"/>
    <property type="match status" value="1"/>
</dbReference>
<protein>
    <recommendedName>
        <fullName evidence="2">Sulfurtransferase</fullName>
    </recommendedName>
</protein>
<evidence type="ECO:0000259" key="3">
    <source>
        <dbReference type="PROSITE" id="PS50206"/>
    </source>
</evidence>
<keyword evidence="2" id="KW-0808">Transferase</keyword>
<gene>
    <name evidence="4" type="ORF">CRV08_06395</name>
</gene>